<evidence type="ECO:0000313" key="3">
    <source>
        <dbReference type="Proteomes" id="UP001239994"/>
    </source>
</evidence>
<organism evidence="2 3">
    <name type="scientific">Electrophorus voltai</name>
    <dbReference type="NCBI Taxonomy" id="2609070"/>
    <lineage>
        <taxon>Eukaryota</taxon>
        <taxon>Metazoa</taxon>
        <taxon>Chordata</taxon>
        <taxon>Craniata</taxon>
        <taxon>Vertebrata</taxon>
        <taxon>Euteleostomi</taxon>
        <taxon>Actinopterygii</taxon>
        <taxon>Neopterygii</taxon>
        <taxon>Teleostei</taxon>
        <taxon>Ostariophysi</taxon>
        <taxon>Gymnotiformes</taxon>
        <taxon>Gymnotoidei</taxon>
        <taxon>Gymnotidae</taxon>
        <taxon>Electrophorus</taxon>
    </lineage>
</organism>
<gene>
    <name evidence="2" type="ORF">P4O66_002766</name>
</gene>
<name>A0AAD8YX02_9TELE</name>
<protein>
    <submittedName>
        <fullName evidence="2">Uncharacterized protein</fullName>
    </submittedName>
</protein>
<feature type="region of interest" description="Disordered" evidence="1">
    <location>
        <begin position="1"/>
        <end position="46"/>
    </location>
</feature>
<dbReference type="AlphaFoldDB" id="A0AAD8YX02"/>
<dbReference type="Proteomes" id="UP001239994">
    <property type="component" value="Unassembled WGS sequence"/>
</dbReference>
<proteinExistence type="predicted"/>
<comment type="caution">
    <text evidence="2">The sequence shown here is derived from an EMBL/GenBank/DDBJ whole genome shotgun (WGS) entry which is preliminary data.</text>
</comment>
<feature type="region of interest" description="Disordered" evidence="1">
    <location>
        <begin position="103"/>
        <end position="128"/>
    </location>
</feature>
<reference evidence="2" key="1">
    <citation type="submission" date="2023-03" db="EMBL/GenBank/DDBJ databases">
        <title>Electrophorus voltai genome.</title>
        <authorList>
            <person name="Bian C."/>
        </authorList>
    </citation>
    <scope>NUCLEOTIDE SEQUENCE</scope>
    <source>
        <strain evidence="2">CB-2022</strain>
        <tissue evidence="2">Muscle</tissue>
    </source>
</reference>
<sequence>MLPQQFKQIIPKLDPPPPLANRKRPNRTFPLGFNEVPPSTAESSSFPDIAPCSPSDFCYFSNGGSASVSEDSGVRSGSRALVTLRTEDDPSEDCSSVLLSTSSTCSSLPEDRPLAETPPQLATPSSFDHTLSFSSPLNETCLHISLSEDELLEDCVYNTLHTG</sequence>
<keyword evidence="3" id="KW-1185">Reference proteome</keyword>
<evidence type="ECO:0000256" key="1">
    <source>
        <dbReference type="SAM" id="MobiDB-lite"/>
    </source>
</evidence>
<dbReference type="EMBL" id="JAROKS010000023">
    <property type="protein sequence ID" value="KAK1787250.1"/>
    <property type="molecule type" value="Genomic_DNA"/>
</dbReference>
<evidence type="ECO:0000313" key="2">
    <source>
        <dbReference type="EMBL" id="KAK1787250.1"/>
    </source>
</evidence>
<accession>A0AAD8YX02</accession>